<dbReference type="Proteomes" id="UP000789405">
    <property type="component" value="Unassembled WGS sequence"/>
</dbReference>
<comment type="caution">
    <text evidence="1">The sequence shown here is derived from an EMBL/GenBank/DDBJ whole genome shotgun (WGS) entry which is preliminary data.</text>
</comment>
<evidence type="ECO:0000313" key="2">
    <source>
        <dbReference type="Proteomes" id="UP000789405"/>
    </source>
</evidence>
<dbReference type="EMBL" id="CAJVPY010044408">
    <property type="protein sequence ID" value="CAG8808920.1"/>
    <property type="molecule type" value="Genomic_DNA"/>
</dbReference>
<name>A0A9N9K4T0_9GLOM</name>
<sequence length="72" mass="8465">VKCKRRATLLSTRQHYEQKQNTLQKHSKGKTNYTSFSCCEALYFTNDFPSEVDIGRMNIKCHHCRALHFQGE</sequence>
<protein>
    <submittedName>
        <fullName evidence="1">9792_t:CDS:1</fullName>
    </submittedName>
</protein>
<accession>A0A9N9K4T0</accession>
<gene>
    <name evidence="1" type="ORF">DERYTH_LOCUS24986</name>
</gene>
<evidence type="ECO:0000313" key="1">
    <source>
        <dbReference type="EMBL" id="CAG8808920.1"/>
    </source>
</evidence>
<feature type="non-terminal residue" evidence="1">
    <location>
        <position position="1"/>
    </location>
</feature>
<keyword evidence="2" id="KW-1185">Reference proteome</keyword>
<organism evidence="1 2">
    <name type="scientific">Dentiscutata erythropus</name>
    <dbReference type="NCBI Taxonomy" id="1348616"/>
    <lineage>
        <taxon>Eukaryota</taxon>
        <taxon>Fungi</taxon>
        <taxon>Fungi incertae sedis</taxon>
        <taxon>Mucoromycota</taxon>
        <taxon>Glomeromycotina</taxon>
        <taxon>Glomeromycetes</taxon>
        <taxon>Diversisporales</taxon>
        <taxon>Gigasporaceae</taxon>
        <taxon>Dentiscutata</taxon>
    </lineage>
</organism>
<proteinExistence type="predicted"/>
<reference evidence="1" key="1">
    <citation type="submission" date="2021-06" db="EMBL/GenBank/DDBJ databases">
        <authorList>
            <person name="Kallberg Y."/>
            <person name="Tangrot J."/>
            <person name="Rosling A."/>
        </authorList>
    </citation>
    <scope>NUCLEOTIDE SEQUENCE</scope>
    <source>
        <strain evidence="1">MA453B</strain>
    </source>
</reference>
<dbReference type="AlphaFoldDB" id="A0A9N9K4T0"/>